<name>F6PU76_CIOIN</name>
<dbReference type="Proteomes" id="UP000008144">
    <property type="component" value="Chromosome 1"/>
</dbReference>
<evidence type="ECO:0000256" key="2">
    <source>
        <dbReference type="ARBA" id="ARBA00006292"/>
    </source>
</evidence>
<dbReference type="OMA" id="PIKYGVF"/>
<keyword evidence="4" id="KW-0597">Phosphoprotein</keyword>
<evidence type="ECO:0000256" key="5">
    <source>
        <dbReference type="ARBA" id="ARBA00022729"/>
    </source>
</evidence>
<dbReference type="AlphaFoldDB" id="F6PU76"/>
<evidence type="ECO:0000256" key="8">
    <source>
        <dbReference type="ARBA" id="ARBA00023180"/>
    </source>
</evidence>
<comment type="subcellular location">
    <subcellularLocation>
        <location evidence="1 10">Nucleus</location>
    </subcellularLocation>
</comment>
<evidence type="ECO:0000256" key="1">
    <source>
        <dbReference type="ARBA" id="ARBA00004123"/>
    </source>
</evidence>
<reference evidence="13" key="1">
    <citation type="journal article" date="2002" name="Science">
        <title>The draft genome of Ciona intestinalis: insights into chordate and vertebrate origins.</title>
        <authorList>
            <person name="Dehal P."/>
            <person name="Satou Y."/>
            <person name="Campbell R.K."/>
            <person name="Chapman J."/>
            <person name="Degnan B."/>
            <person name="De Tomaso A."/>
            <person name="Davidson B."/>
            <person name="Di Gregorio A."/>
            <person name="Gelpke M."/>
            <person name="Goodstein D.M."/>
            <person name="Harafuji N."/>
            <person name="Hastings K.E."/>
            <person name="Ho I."/>
            <person name="Hotta K."/>
            <person name="Huang W."/>
            <person name="Kawashima T."/>
            <person name="Lemaire P."/>
            <person name="Martinez D."/>
            <person name="Meinertzhagen I.A."/>
            <person name="Necula S."/>
            <person name="Nonaka M."/>
            <person name="Putnam N."/>
            <person name="Rash S."/>
            <person name="Saiga H."/>
            <person name="Satake M."/>
            <person name="Terry A."/>
            <person name="Yamada L."/>
            <person name="Wang H.G."/>
            <person name="Awazu S."/>
            <person name="Azumi K."/>
            <person name="Boore J."/>
            <person name="Branno M."/>
            <person name="Chin-Bow S."/>
            <person name="DeSantis R."/>
            <person name="Doyle S."/>
            <person name="Francino P."/>
            <person name="Keys D.N."/>
            <person name="Haga S."/>
            <person name="Hayashi H."/>
            <person name="Hino K."/>
            <person name="Imai K.S."/>
            <person name="Inaba K."/>
            <person name="Kano S."/>
            <person name="Kobayashi K."/>
            <person name="Kobayashi M."/>
            <person name="Lee B.I."/>
            <person name="Makabe K.W."/>
            <person name="Manohar C."/>
            <person name="Matassi G."/>
            <person name="Medina M."/>
            <person name="Mochizuki Y."/>
            <person name="Mount S."/>
            <person name="Morishita T."/>
            <person name="Miura S."/>
            <person name="Nakayama A."/>
            <person name="Nishizaka S."/>
            <person name="Nomoto H."/>
            <person name="Ohta F."/>
            <person name="Oishi K."/>
            <person name="Rigoutsos I."/>
            <person name="Sano M."/>
            <person name="Sasaki A."/>
            <person name="Sasakura Y."/>
            <person name="Shoguchi E."/>
            <person name="Shin-i T."/>
            <person name="Spagnuolo A."/>
            <person name="Stainier D."/>
            <person name="Suzuki M.M."/>
            <person name="Tassy O."/>
            <person name="Takatori N."/>
            <person name="Tokuoka M."/>
            <person name="Yagi K."/>
            <person name="Yoshizaki F."/>
            <person name="Wada S."/>
            <person name="Zhang C."/>
            <person name="Hyatt P.D."/>
            <person name="Larimer F."/>
            <person name="Detter C."/>
            <person name="Doggett N."/>
            <person name="Glavina T."/>
            <person name="Hawkins T."/>
            <person name="Richardson P."/>
            <person name="Lucas S."/>
            <person name="Kohara Y."/>
            <person name="Levine M."/>
            <person name="Satoh N."/>
            <person name="Rokhsar D.S."/>
        </authorList>
    </citation>
    <scope>NUCLEOTIDE SEQUENCE [LARGE SCALE GENOMIC DNA]</scope>
</reference>
<dbReference type="InterPro" id="IPR007906">
    <property type="entry name" value="GLYCAM-1"/>
</dbReference>
<organism evidence="12 13">
    <name type="scientific">Ciona intestinalis</name>
    <name type="common">Transparent sea squirt</name>
    <name type="synonym">Ascidia intestinalis</name>
    <dbReference type="NCBI Taxonomy" id="7719"/>
    <lineage>
        <taxon>Eukaryota</taxon>
        <taxon>Metazoa</taxon>
        <taxon>Chordata</taxon>
        <taxon>Tunicata</taxon>
        <taxon>Ascidiacea</taxon>
        <taxon>Phlebobranchia</taxon>
        <taxon>Cionidae</taxon>
        <taxon>Ciona</taxon>
    </lineage>
</organism>
<keyword evidence="13" id="KW-1185">Reference proteome</keyword>
<evidence type="ECO:0000256" key="10">
    <source>
        <dbReference type="RuleBase" id="RU361124"/>
    </source>
</evidence>
<dbReference type="PANTHER" id="PTHR14898">
    <property type="entry name" value="ENHANCER OF POLYCOMB"/>
    <property type="match status" value="1"/>
</dbReference>
<dbReference type="GO" id="GO:0005634">
    <property type="term" value="C:nucleus"/>
    <property type="evidence" value="ECO:0007669"/>
    <property type="project" value="UniProtKB-SubCell"/>
</dbReference>
<dbReference type="Ensembl" id="ENSCINT00000024111.2">
    <property type="protein sequence ID" value="ENSCINP00000023865.2"/>
    <property type="gene ID" value="ENSCING00000012884.2"/>
</dbReference>
<dbReference type="GeneTree" id="ENSGT00940000158526"/>
<dbReference type="GO" id="GO:0006357">
    <property type="term" value="P:regulation of transcription by RNA polymerase II"/>
    <property type="evidence" value="ECO:0000318"/>
    <property type="project" value="GO_Central"/>
</dbReference>
<evidence type="ECO:0000313" key="13">
    <source>
        <dbReference type="Proteomes" id="UP000008144"/>
    </source>
</evidence>
<comment type="similarity">
    <text evidence="3 10">Belongs to the enhancer of polycomb family.</text>
</comment>
<evidence type="ECO:0000259" key="11">
    <source>
        <dbReference type="Pfam" id="PF10513"/>
    </source>
</evidence>
<keyword evidence="5" id="KW-0732">Signal</keyword>
<comment type="similarity">
    <text evidence="2">Belongs to the PP3/GlyCAM-1 family.</text>
</comment>
<evidence type="ECO:0000313" key="12">
    <source>
        <dbReference type="Ensembl" id="ENSCINP00000023865.2"/>
    </source>
</evidence>
<keyword evidence="8" id="KW-0325">Glycoprotein</keyword>
<reference evidence="12" key="2">
    <citation type="journal article" date="2008" name="Genome Biol.">
        <title>Improved genome assembly and evidence-based global gene model set for the chordate Ciona intestinalis: new insight into intron and operon populations.</title>
        <authorList>
            <person name="Satou Y."/>
            <person name="Mineta K."/>
            <person name="Ogasawara M."/>
            <person name="Sasakura Y."/>
            <person name="Shoguchi E."/>
            <person name="Ueno K."/>
            <person name="Yamada L."/>
            <person name="Matsumoto J."/>
            <person name="Wasserscheid J."/>
            <person name="Dewar K."/>
            <person name="Wiley G.B."/>
            <person name="Macmil S.L."/>
            <person name="Roe B.A."/>
            <person name="Zeller R.W."/>
            <person name="Hastings K.E."/>
            <person name="Lemaire P."/>
            <person name="Lindquist E."/>
            <person name="Endo T."/>
            <person name="Hotta K."/>
            <person name="Inaba K."/>
        </authorList>
    </citation>
    <scope>NUCLEOTIDE SEQUENCE [LARGE SCALE GENOMIC DNA]</scope>
    <source>
        <strain evidence="12">wild type</strain>
    </source>
</reference>
<dbReference type="InterPro" id="IPR019542">
    <property type="entry name" value="Enhancer_polycomb-like_N"/>
</dbReference>
<dbReference type="HOGENOM" id="CLU_609959_0_0_1"/>
<keyword evidence="7 10" id="KW-0804">Transcription</keyword>
<dbReference type="Pfam" id="PF10513">
    <property type="entry name" value="EPL1"/>
    <property type="match status" value="1"/>
</dbReference>
<feature type="domain" description="Enhancer of polycomb-like N-terminal" evidence="11">
    <location>
        <begin position="7"/>
        <end position="153"/>
    </location>
</feature>
<protein>
    <recommendedName>
        <fullName evidence="10">Enhancer of polycomb-like protein</fullName>
    </recommendedName>
</protein>
<evidence type="ECO:0000256" key="7">
    <source>
        <dbReference type="ARBA" id="ARBA00023163"/>
    </source>
</evidence>
<keyword evidence="6 10" id="KW-0805">Transcription regulation</keyword>
<accession>F6PU76</accession>
<dbReference type="EMBL" id="EAAA01000233">
    <property type="status" value="NOT_ANNOTATED_CDS"/>
    <property type="molecule type" value="Genomic_DNA"/>
</dbReference>
<evidence type="ECO:0000256" key="3">
    <source>
        <dbReference type="ARBA" id="ARBA00008035"/>
    </source>
</evidence>
<dbReference type="InterPro" id="IPR024943">
    <property type="entry name" value="Enhancer_polycomb"/>
</dbReference>
<sequence length="402" mass="46904">MSKLSFRARALDATKPMPVYYKHELSDLQDYSVLNRAVPQMPSGMEKEEESEHHLQRAISAQQVYGDAKVMVIPVPEAEISLECYNNLYKKSFKLPKHYVHNQAQALNSILDQERPDYDMDSDDETWLRATNKKAGLDITALQFEEMIDRLEKSCGTQMVPLQEAKLLLKEDDEVIKAVYEYWTTKRSREKGPLVFQVRQERRDGSSTNDCYVAFRRRTEKMQTRKNRKNDESSYEKMLKLRRDLSRAVTILEMVKRREKSKREHLHLTVEVFEKRYQMKDWDGKALRAIRKESLSQRARYRPVKRKRRISTVLQNALKKKQLSALPSISKGEISNRESKVIGKKLKKKRQNLQPTTISVQASNKVDNAATRSTEFNNHTPVALTTNNRGLSYQEVVDTMTQ</sequence>
<dbReference type="GO" id="GO:0035267">
    <property type="term" value="C:NuA4 histone acetyltransferase complex"/>
    <property type="evidence" value="ECO:0007669"/>
    <property type="project" value="InterPro"/>
</dbReference>
<dbReference type="GO" id="GO:0032777">
    <property type="term" value="C:piccolo histone acetyltransferase complex"/>
    <property type="evidence" value="ECO:0000318"/>
    <property type="project" value="GO_Central"/>
</dbReference>
<proteinExistence type="inferred from homology"/>
<dbReference type="STRING" id="7719.ENSCINP00000023865"/>
<keyword evidence="9 10" id="KW-0539">Nucleus</keyword>
<dbReference type="InParanoid" id="F6PU76"/>
<evidence type="ECO:0000256" key="6">
    <source>
        <dbReference type="ARBA" id="ARBA00023015"/>
    </source>
</evidence>
<dbReference type="Pfam" id="PF05242">
    <property type="entry name" value="GLYCAM-1"/>
    <property type="match status" value="1"/>
</dbReference>
<evidence type="ECO:0000256" key="4">
    <source>
        <dbReference type="ARBA" id="ARBA00022553"/>
    </source>
</evidence>
<reference evidence="12" key="4">
    <citation type="submission" date="2025-09" db="UniProtKB">
        <authorList>
            <consortium name="Ensembl"/>
        </authorList>
    </citation>
    <scope>IDENTIFICATION</scope>
</reference>
<evidence type="ECO:0000256" key="9">
    <source>
        <dbReference type="ARBA" id="ARBA00023242"/>
    </source>
</evidence>
<reference evidence="12" key="3">
    <citation type="submission" date="2025-08" db="UniProtKB">
        <authorList>
            <consortium name="Ensembl"/>
        </authorList>
    </citation>
    <scope>IDENTIFICATION</scope>
</reference>